<keyword evidence="1" id="KW-0808">Transferase</keyword>
<evidence type="ECO:0000313" key="7">
    <source>
        <dbReference type="EMBL" id="CAD7630399.1"/>
    </source>
</evidence>
<dbReference type="OrthoDB" id="5985221at2759"/>
<evidence type="ECO:0000256" key="4">
    <source>
        <dbReference type="ARBA" id="ARBA00022840"/>
    </source>
</evidence>
<dbReference type="SUPFAM" id="SSF56112">
    <property type="entry name" value="Protein kinase-like (PK-like)"/>
    <property type="match status" value="1"/>
</dbReference>
<dbReference type="GO" id="GO:0005524">
    <property type="term" value="F:ATP binding"/>
    <property type="evidence" value="ECO:0007669"/>
    <property type="project" value="UniProtKB-KW"/>
</dbReference>
<feature type="non-terminal residue" evidence="7">
    <location>
        <position position="1"/>
    </location>
</feature>
<name>A0A7R9KXX6_9ACAR</name>
<dbReference type="EMBL" id="OC862644">
    <property type="protein sequence ID" value="CAD7630399.1"/>
    <property type="molecule type" value="Genomic_DNA"/>
</dbReference>
<dbReference type="AlphaFoldDB" id="A0A7R9KXX6"/>
<feature type="domain" description="Protein kinase" evidence="6">
    <location>
        <begin position="248"/>
        <end position="570"/>
    </location>
</feature>
<protein>
    <recommendedName>
        <fullName evidence="6">Protein kinase domain-containing protein</fullName>
    </recommendedName>
</protein>
<gene>
    <name evidence="7" type="ORF">OSB1V03_LOCUS10812</name>
</gene>
<feature type="non-terminal residue" evidence="7">
    <location>
        <position position="570"/>
    </location>
</feature>
<dbReference type="Proteomes" id="UP000759131">
    <property type="component" value="Unassembled WGS sequence"/>
</dbReference>
<dbReference type="GO" id="GO:0004674">
    <property type="term" value="F:protein serine/threonine kinase activity"/>
    <property type="evidence" value="ECO:0007669"/>
    <property type="project" value="TreeGrafter"/>
</dbReference>
<dbReference type="PROSITE" id="PS50011">
    <property type="entry name" value="PROTEIN_KINASE_DOM"/>
    <property type="match status" value="1"/>
</dbReference>
<keyword evidence="3" id="KW-0418">Kinase</keyword>
<evidence type="ECO:0000256" key="1">
    <source>
        <dbReference type="ARBA" id="ARBA00022679"/>
    </source>
</evidence>
<evidence type="ECO:0000256" key="3">
    <source>
        <dbReference type="ARBA" id="ARBA00022777"/>
    </source>
</evidence>
<organism evidence="7">
    <name type="scientific">Medioppia subpectinata</name>
    <dbReference type="NCBI Taxonomy" id="1979941"/>
    <lineage>
        <taxon>Eukaryota</taxon>
        <taxon>Metazoa</taxon>
        <taxon>Ecdysozoa</taxon>
        <taxon>Arthropoda</taxon>
        <taxon>Chelicerata</taxon>
        <taxon>Arachnida</taxon>
        <taxon>Acari</taxon>
        <taxon>Acariformes</taxon>
        <taxon>Sarcoptiformes</taxon>
        <taxon>Oribatida</taxon>
        <taxon>Brachypylina</taxon>
        <taxon>Oppioidea</taxon>
        <taxon>Oppiidae</taxon>
        <taxon>Medioppia</taxon>
    </lineage>
</organism>
<dbReference type="Pfam" id="PF00069">
    <property type="entry name" value="Pkinase"/>
    <property type="match status" value="1"/>
</dbReference>
<evidence type="ECO:0000313" key="8">
    <source>
        <dbReference type="Proteomes" id="UP000759131"/>
    </source>
</evidence>
<accession>A0A7R9KXX6</accession>
<dbReference type="EMBL" id="CAJPIZ010008069">
    <property type="protein sequence ID" value="CAG2110829.1"/>
    <property type="molecule type" value="Genomic_DNA"/>
</dbReference>
<dbReference type="PANTHER" id="PTHR44329:SF288">
    <property type="entry name" value="MITOGEN-ACTIVATED PROTEIN KINASE KINASE KINASE 20"/>
    <property type="match status" value="1"/>
</dbReference>
<proteinExistence type="predicted"/>
<evidence type="ECO:0000256" key="5">
    <source>
        <dbReference type="SAM" id="MobiDB-lite"/>
    </source>
</evidence>
<keyword evidence="8" id="KW-1185">Reference proteome</keyword>
<dbReference type="Gene3D" id="3.30.200.20">
    <property type="entry name" value="Phosphorylase Kinase, domain 1"/>
    <property type="match status" value="1"/>
</dbReference>
<dbReference type="PANTHER" id="PTHR44329">
    <property type="entry name" value="SERINE/THREONINE-PROTEIN KINASE TNNI3K-RELATED"/>
    <property type="match status" value="1"/>
</dbReference>
<evidence type="ECO:0000259" key="6">
    <source>
        <dbReference type="PROSITE" id="PS50011"/>
    </source>
</evidence>
<dbReference type="Gene3D" id="1.10.510.10">
    <property type="entry name" value="Transferase(Phosphotransferase) domain 1"/>
    <property type="match status" value="1"/>
</dbReference>
<dbReference type="InterPro" id="IPR011009">
    <property type="entry name" value="Kinase-like_dom_sf"/>
</dbReference>
<keyword evidence="2" id="KW-0547">Nucleotide-binding</keyword>
<dbReference type="InterPro" id="IPR051681">
    <property type="entry name" value="Ser/Thr_Kinases-Pseudokinases"/>
</dbReference>
<dbReference type="InterPro" id="IPR000719">
    <property type="entry name" value="Prot_kinase_dom"/>
</dbReference>
<keyword evidence="4" id="KW-0067">ATP-binding</keyword>
<reference evidence="7" key="1">
    <citation type="submission" date="2020-11" db="EMBL/GenBank/DDBJ databases">
        <authorList>
            <person name="Tran Van P."/>
        </authorList>
    </citation>
    <scope>NUCLEOTIDE SEQUENCE</scope>
</reference>
<feature type="region of interest" description="Disordered" evidence="5">
    <location>
        <begin position="143"/>
        <end position="177"/>
    </location>
</feature>
<evidence type="ECO:0000256" key="2">
    <source>
        <dbReference type="ARBA" id="ARBA00022741"/>
    </source>
</evidence>
<sequence length="570" mass="63118">RPRRGCPAGPQYCPTTGNSRCHWVRPYSPAADLFEVLSTLCGFSLRPLYRPMECSLKTVFGLLQQELTQRGGMGRPLTPGTRAPLRRGLSQEVNLMDLSMDELSQLYPVTPVDNTGVIAFTPLTAPDADKPMEASTQVNPISSQPEYHITPAPMRPNRDPTSLATGGAPYGSPIPSTSPKYRLKKAFKLLPVGREPEGAIGSTSAEVYLPSREEMGAPGGSALGHNEVRDKTLRDLQTLRGKGFDIQLDKSGVLGEGGYGTVYKGVYTEHIGELSGRSGTRIGQVKPGQRFAAKYVQFVSTTVPMFRLYHETERQLLKALKHQNIVTFKMAINLGKKRYLINNIDRNVRPIVSHDRMFLVMECAECSLYKFGTDRRLTDRLAIKFAQNLCSGLIYMHDNGVIHQDIHAGNALVFCVGLKADDFVAKWTDFGTGVSVELFKRWAVTIGRNEFNHMKVDDINCMVGVIKFMVSSAKDAGHSVPHVLTQLAEDIARSGKSLAEWFVCIENVVSIIHIPCEKQTLHSLITRLRIRDIRVTLLCHAFARIRTHTANQTYVSLLTADDCSGEALDL</sequence>